<feature type="transmembrane region" description="Helical" evidence="7">
    <location>
        <begin position="240"/>
        <end position="273"/>
    </location>
</feature>
<dbReference type="PANTHER" id="PTHR23513:SF11">
    <property type="entry name" value="STAPHYLOFERRIN A TRANSPORTER"/>
    <property type="match status" value="1"/>
</dbReference>
<feature type="transmembrane region" description="Helical" evidence="7">
    <location>
        <begin position="339"/>
        <end position="360"/>
    </location>
</feature>
<evidence type="ECO:0000256" key="6">
    <source>
        <dbReference type="SAM" id="MobiDB-lite"/>
    </source>
</evidence>
<dbReference type="GO" id="GO:0005886">
    <property type="term" value="C:plasma membrane"/>
    <property type="evidence" value="ECO:0007669"/>
    <property type="project" value="UniProtKB-SubCell"/>
</dbReference>
<feature type="transmembrane region" description="Helical" evidence="7">
    <location>
        <begin position="402"/>
        <end position="421"/>
    </location>
</feature>
<dbReference type="Proteomes" id="UP000000851">
    <property type="component" value="Chromosome"/>
</dbReference>
<keyword evidence="9" id="KW-1185">Reference proteome</keyword>
<evidence type="ECO:0000256" key="7">
    <source>
        <dbReference type="SAM" id="Phobius"/>
    </source>
</evidence>
<evidence type="ECO:0000256" key="4">
    <source>
        <dbReference type="ARBA" id="ARBA00022989"/>
    </source>
</evidence>
<evidence type="ECO:0000313" key="8">
    <source>
        <dbReference type="EMBL" id="ACU75461.1"/>
    </source>
</evidence>
<feature type="transmembrane region" description="Helical" evidence="7">
    <location>
        <begin position="94"/>
        <end position="113"/>
    </location>
</feature>
<dbReference type="eggNOG" id="COG2814">
    <property type="taxonomic scope" value="Bacteria"/>
</dbReference>
<dbReference type="PANTHER" id="PTHR23513">
    <property type="entry name" value="INTEGRAL MEMBRANE EFFLUX PROTEIN-RELATED"/>
    <property type="match status" value="1"/>
</dbReference>
<dbReference type="RefSeq" id="WP_015795190.1">
    <property type="nucleotide sequence ID" value="NC_013131.1"/>
</dbReference>
<keyword evidence="5 7" id="KW-0472">Membrane</keyword>
<dbReference type="InParanoid" id="C7PYH1"/>
<dbReference type="STRING" id="479433.Caci_6615"/>
<evidence type="ECO:0000256" key="3">
    <source>
        <dbReference type="ARBA" id="ARBA00022692"/>
    </source>
</evidence>
<feature type="transmembrane region" description="Helical" evidence="7">
    <location>
        <begin position="316"/>
        <end position="333"/>
    </location>
</feature>
<comment type="subcellular location">
    <subcellularLocation>
        <location evidence="1">Cell membrane</location>
        <topology evidence="1">Multi-pass membrane protein</topology>
    </subcellularLocation>
</comment>
<dbReference type="OrthoDB" id="6336756at2"/>
<feature type="transmembrane region" description="Helical" evidence="7">
    <location>
        <begin position="372"/>
        <end position="396"/>
    </location>
</feature>
<proteinExistence type="predicted"/>
<keyword evidence="3 7" id="KW-0812">Transmembrane</keyword>
<keyword evidence="2" id="KW-1003">Cell membrane</keyword>
<evidence type="ECO:0000256" key="2">
    <source>
        <dbReference type="ARBA" id="ARBA00022475"/>
    </source>
</evidence>
<dbReference type="Gene3D" id="1.20.1250.20">
    <property type="entry name" value="MFS general substrate transporter like domains"/>
    <property type="match status" value="1"/>
</dbReference>
<dbReference type="InterPro" id="IPR036259">
    <property type="entry name" value="MFS_trans_sf"/>
</dbReference>
<feature type="transmembrane region" description="Helical" evidence="7">
    <location>
        <begin position="285"/>
        <end position="304"/>
    </location>
</feature>
<evidence type="ECO:0000256" key="1">
    <source>
        <dbReference type="ARBA" id="ARBA00004651"/>
    </source>
</evidence>
<evidence type="ECO:0000313" key="9">
    <source>
        <dbReference type="Proteomes" id="UP000000851"/>
    </source>
</evidence>
<dbReference type="HOGENOM" id="CLU_034180_3_0_11"/>
<feature type="transmembrane region" description="Helical" evidence="7">
    <location>
        <begin position="190"/>
        <end position="219"/>
    </location>
</feature>
<dbReference type="SUPFAM" id="SSF103473">
    <property type="entry name" value="MFS general substrate transporter"/>
    <property type="match status" value="1"/>
</dbReference>
<name>C7PYH1_CATAD</name>
<protein>
    <submittedName>
        <fullName evidence="8">Major facilitator superfamily MFS_1</fullName>
    </submittedName>
</protein>
<dbReference type="KEGG" id="cai:Caci_6615"/>
<accession>C7PYH1</accession>
<reference evidence="8 9" key="1">
    <citation type="journal article" date="2009" name="Stand. Genomic Sci.">
        <title>Complete genome sequence of Catenulispora acidiphila type strain (ID 139908).</title>
        <authorList>
            <person name="Copeland A."/>
            <person name="Lapidus A."/>
            <person name="Glavina Del Rio T."/>
            <person name="Nolan M."/>
            <person name="Lucas S."/>
            <person name="Chen F."/>
            <person name="Tice H."/>
            <person name="Cheng J.F."/>
            <person name="Bruce D."/>
            <person name="Goodwin L."/>
            <person name="Pitluck S."/>
            <person name="Mikhailova N."/>
            <person name="Pati A."/>
            <person name="Ivanova N."/>
            <person name="Mavromatis K."/>
            <person name="Chen A."/>
            <person name="Palaniappan K."/>
            <person name="Chain P."/>
            <person name="Land M."/>
            <person name="Hauser L."/>
            <person name="Chang Y.J."/>
            <person name="Jeffries C.D."/>
            <person name="Chertkov O."/>
            <person name="Brettin T."/>
            <person name="Detter J.C."/>
            <person name="Han C."/>
            <person name="Ali Z."/>
            <person name="Tindall B.J."/>
            <person name="Goker M."/>
            <person name="Bristow J."/>
            <person name="Eisen J.A."/>
            <person name="Markowitz V."/>
            <person name="Hugenholtz P."/>
            <person name="Kyrpides N.C."/>
            <person name="Klenk H.P."/>
        </authorList>
    </citation>
    <scope>NUCLEOTIDE SEQUENCE [LARGE SCALE GENOMIC DNA]</scope>
    <source>
        <strain evidence="9">DSM 44928 / JCM 14897 / NBRC 102108 / NRRL B-24433 / ID139908</strain>
    </source>
</reference>
<evidence type="ECO:0000256" key="5">
    <source>
        <dbReference type="ARBA" id="ARBA00023136"/>
    </source>
</evidence>
<feature type="region of interest" description="Disordered" evidence="6">
    <location>
        <begin position="148"/>
        <end position="168"/>
    </location>
</feature>
<dbReference type="EMBL" id="CP001700">
    <property type="protein sequence ID" value="ACU75461.1"/>
    <property type="molecule type" value="Genomic_DNA"/>
</dbReference>
<organism evidence="8 9">
    <name type="scientific">Catenulispora acidiphila (strain DSM 44928 / JCM 14897 / NBRC 102108 / NRRL B-24433 / ID139908)</name>
    <dbReference type="NCBI Taxonomy" id="479433"/>
    <lineage>
        <taxon>Bacteria</taxon>
        <taxon>Bacillati</taxon>
        <taxon>Actinomycetota</taxon>
        <taxon>Actinomycetes</taxon>
        <taxon>Catenulisporales</taxon>
        <taxon>Catenulisporaceae</taxon>
        <taxon>Catenulispora</taxon>
    </lineage>
</organism>
<dbReference type="AlphaFoldDB" id="C7PYH1"/>
<gene>
    <name evidence="8" type="ordered locus">Caci_6615</name>
</gene>
<sequence length="447" mass="43975">MTDRASALTSATARATERLATAVAPSSPRYLAVATLVRLADGGSTVALVTLAISLRHGAGGASGGILTALLTAPHLLGPVAAGPLARAKDPRRVLAAAFAGFGICLALCGVLLQHGHLILAAAAACTAGCSGPLLTGGLSTQVSARADGLAERQPGTPPTPPLDKSPDMRRAEAWDAATYGVGATLGPTVVAGIVALASPVVSVVALGGAAVAAAFLTLRLPRAAGTGRSEAAQMPMRKVFAAIMAVSVLRRTLAATVLAAFGTGGLLVAAVVFGTRLGGHTADGAMLAAAFGIGSLTGSAVLIMRPLRSEPESAMVALLAVSGLLIALSAAAPDLGLAAAAFASAGAASAAQFTASLAVRSTYAPPGTRAHVFVTMAGLKMGCSALGAAVVGTVLTIGPRPALLLIASLVLSGALIATVMRRRTRFGPATQDSVVPAANVPNARVR</sequence>
<keyword evidence="4 7" id="KW-1133">Transmembrane helix</keyword>